<keyword evidence="1 7" id="KW-1003">Cell membrane</keyword>
<keyword evidence="2 7" id="KW-0997">Cell inner membrane</keyword>
<feature type="domain" description="POTRA" evidence="10">
    <location>
        <begin position="74"/>
        <end position="142"/>
    </location>
</feature>
<evidence type="ECO:0000259" key="9">
    <source>
        <dbReference type="Pfam" id="PF03799"/>
    </source>
</evidence>
<feature type="compositionally biased region" description="Basic residues" evidence="8">
    <location>
        <begin position="10"/>
        <end position="19"/>
    </location>
</feature>
<comment type="subunit">
    <text evidence="7">Part of a complex composed of FtsB, FtsL and FtsQ.</text>
</comment>
<dbReference type="Proteomes" id="UP000434580">
    <property type="component" value="Unassembled WGS sequence"/>
</dbReference>
<proteinExistence type="inferred from homology"/>
<keyword evidence="3 7" id="KW-0132">Cell division</keyword>
<evidence type="ECO:0000256" key="3">
    <source>
        <dbReference type="ARBA" id="ARBA00022618"/>
    </source>
</evidence>
<dbReference type="GO" id="GO:0090529">
    <property type="term" value="P:cell septum assembly"/>
    <property type="evidence" value="ECO:0007669"/>
    <property type="project" value="InterPro"/>
</dbReference>
<accession>A0A5S9Q8G9</accession>
<evidence type="ECO:0000259" key="10">
    <source>
        <dbReference type="Pfam" id="PF08478"/>
    </source>
</evidence>
<dbReference type="PANTHER" id="PTHR35851">
    <property type="entry name" value="CELL DIVISION PROTEIN FTSQ"/>
    <property type="match status" value="1"/>
</dbReference>
<protein>
    <recommendedName>
        <fullName evidence="7">Cell division protein FtsQ</fullName>
    </recommendedName>
</protein>
<dbReference type="EMBL" id="CACSII010000017">
    <property type="protein sequence ID" value="CAA0114280.1"/>
    <property type="molecule type" value="Genomic_DNA"/>
</dbReference>
<dbReference type="InterPro" id="IPR045335">
    <property type="entry name" value="FtsQ_C_sf"/>
</dbReference>
<dbReference type="InterPro" id="IPR005548">
    <property type="entry name" value="Cell_div_FtsQ/DivIB_C"/>
</dbReference>
<evidence type="ECO:0000313" key="11">
    <source>
        <dbReference type="EMBL" id="CAA0114280.1"/>
    </source>
</evidence>
<gene>
    <name evidence="7 11" type="primary">ftsQ</name>
    <name evidence="11" type="ORF">DPBNPPHM_01816</name>
</gene>
<comment type="subcellular location">
    <subcellularLocation>
        <location evidence="7">Cell inner membrane</location>
        <topology evidence="7">Single-pass type II membrane protein</topology>
    </subcellularLocation>
    <text evidence="7">Localizes to the division septum.</text>
</comment>
<dbReference type="Gene3D" id="3.10.20.310">
    <property type="entry name" value="membrane protein fhac"/>
    <property type="match status" value="1"/>
</dbReference>
<dbReference type="HAMAP" id="MF_00911">
    <property type="entry name" value="FtsQ_subfam"/>
    <property type="match status" value="1"/>
</dbReference>
<keyword evidence="4 7" id="KW-0812">Transmembrane</keyword>
<name>A0A5S9Q8G9_9GAMM</name>
<feature type="region of interest" description="Disordered" evidence="8">
    <location>
        <begin position="1"/>
        <end position="23"/>
    </location>
</feature>
<dbReference type="InterPro" id="IPR013685">
    <property type="entry name" value="POTRA_FtsQ_type"/>
</dbReference>
<comment type="similarity">
    <text evidence="7">Belongs to the FtsQ/DivIB family. FtsQ subfamily.</text>
</comment>
<dbReference type="GO" id="GO:0043093">
    <property type="term" value="P:FtsZ-dependent cytokinesis"/>
    <property type="evidence" value="ECO:0007669"/>
    <property type="project" value="UniProtKB-UniRule"/>
</dbReference>
<feature type="transmembrane region" description="Helical" evidence="7">
    <location>
        <begin position="39"/>
        <end position="62"/>
    </location>
</feature>
<organism evidence="11 12">
    <name type="scientific">BD1-7 clade bacterium</name>
    <dbReference type="NCBI Taxonomy" id="2029982"/>
    <lineage>
        <taxon>Bacteria</taxon>
        <taxon>Pseudomonadati</taxon>
        <taxon>Pseudomonadota</taxon>
        <taxon>Gammaproteobacteria</taxon>
        <taxon>Cellvibrionales</taxon>
        <taxon>Spongiibacteraceae</taxon>
        <taxon>BD1-7 clade</taxon>
    </lineage>
</organism>
<dbReference type="PANTHER" id="PTHR35851:SF1">
    <property type="entry name" value="CELL DIVISION PROTEIN FTSQ"/>
    <property type="match status" value="1"/>
</dbReference>
<evidence type="ECO:0000256" key="4">
    <source>
        <dbReference type="ARBA" id="ARBA00022692"/>
    </source>
</evidence>
<evidence type="ECO:0000256" key="5">
    <source>
        <dbReference type="ARBA" id="ARBA00022989"/>
    </source>
</evidence>
<sequence>MNKPGSNKRTTGKNKRNTQRRGAVVAQERRRVIDTLKAVAPLVLNKTLLTAAIVIAAASAYVSLRAVEEVLDVPLEQVAITGDIQYLPRQNVQAIIEKTARDGFVEVDLKHLYASLKGLEWVRDVSIKRTLPNGLRIELLEQQPIAYWNDDALITSFAEVITPARVPDIAGLVRMSGNDHQEVLAVYKKTKALLPEEYSRIRALMIDDRKVVSIVLADGYELVVNKGQLEQQLGRWQDILASSLSDKLSRVETVDLRYSNGAAVSWKATLAQSHKLLNGGHH</sequence>
<reference evidence="11 12" key="1">
    <citation type="submission" date="2019-11" db="EMBL/GenBank/DDBJ databases">
        <authorList>
            <person name="Holert J."/>
        </authorList>
    </citation>
    <scope>NUCLEOTIDE SEQUENCE [LARGE SCALE GENOMIC DNA]</scope>
    <source>
        <strain evidence="11">BC5_2</strain>
    </source>
</reference>
<dbReference type="AlphaFoldDB" id="A0A5S9Q8G9"/>
<feature type="domain" description="Cell division protein FtsQ/DivIB C-terminal" evidence="9">
    <location>
        <begin position="146"/>
        <end position="257"/>
    </location>
</feature>
<dbReference type="OrthoDB" id="9790370at2"/>
<evidence type="ECO:0000256" key="7">
    <source>
        <dbReference type="HAMAP-Rule" id="MF_00911"/>
    </source>
</evidence>
<keyword evidence="5 7" id="KW-1133">Transmembrane helix</keyword>
<evidence type="ECO:0000256" key="2">
    <source>
        <dbReference type="ARBA" id="ARBA00022519"/>
    </source>
</evidence>
<dbReference type="Gene3D" id="3.40.50.11690">
    <property type="entry name" value="Cell division protein FtsQ/DivIB"/>
    <property type="match status" value="1"/>
</dbReference>
<dbReference type="GO" id="GO:0005886">
    <property type="term" value="C:plasma membrane"/>
    <property type="evidence" value="ECO:0007669"/>
    <property type="project" value="UniProtKB-SubCell"/>
</dbReference>
<evidence type="ECO:0000256" key="8">
    <source>
        <dbReference type="SAM" id="MobiDB-lite"/>
    </source>
</evidence>
<dbReference type="Pfam" id="PF08478">
    <property type="entry name" value="POTRA_1"/>
    <property type="match status" value="1"/>
</dbReference>
<comment type="function">
    <text evidence="7">Essential cell division protein. May link together the upstream cell division proteins, which are predominantly cytoplasmic, with the downstream cell division proteins, which are predominantly periplasmic. May control correct divisome assembly.</text>
</comment>
<dbReference type="GO" id="GO:0032153">
    <property type="term" value="C:cell division site"/>
    <property type="evidence" value="ECO:0007669"/>
    <property type="project" value="UniProtKB-UniRule"/>
</dbReference>
<evidence type="ECO:0000256" key="6">
    <source>
        <dbReference type="ARBA" id="ARBA00023306"/>
    </source>
</evidence>
<dbReference type="InterPro" id="IPR026579">
    <property type="entry name" value="FtsQ"/>
</dbReference>
<dbReference type="Pfam" id="PF03799">
    <property type="entry name" value="FtsQ_DivIB_C"/>
    <property type="match status" value="1"/>
</dbReference>
<keyword evidence="7" id="KW-0472">Membrane</keyword>
<evidence type="ECO:0000256" key="1">
    <source>
        <dbReference type="ARBA" id="ARBA00022475"/>
    </source>
</evidence>
<keyword evidence="6 7" id="KW-0131">Cell cycle</keyword>
<evidence type="ECO:0000313" key="12">
    <source>
        <dbReference type="Proteomes" id="UP000434580"/>
    </source>
</evidence>